<dbReference type="OrthoDB" id="408973at2759"/>
<dbReference type="Gene3D" id="3.10.180.10">
    <property type="entry name" value="2,3-Dihydroxybiphenyl 1,2-Dioxygenase, domain 1"/>
    <property type="match status" value="1"/>
</dbReference>
<evidence type="ECO:0000259" key="1">
    <source>
        <dbReference type="Pfam" id="PF13468"/>
    </source>
</evidence>
<keyword evidence="3" id="KW-1185">Reference proteome</keyword>
<sequence>MAPSTNCLDHIIYLTPPGSVTETAEEFRQLGFNVLAGGQHEDGLTENSLVILGDGVYLELISFVKPLEAYPHGSPERSARENHRWAAKAPGWIDYAFLRYSSETVRIPDIINDRAVAGGDEVLYGDGTAGGRTRIDGQILKWIVTFPRLSAEGRRPPIPFFCEDVTPRDLRVPSLDTEHPCSVQGIAFLHLRVPLEKLDELARSFDYIIGRSSIHYEWQLSTDKSIAGHSCRLLLSVSDTKVLEISEVAFYVKDKPPADTIQTTYGKIRFVVL</sequence>
<accession>A0A9P5Q6D5</accession>
<dbReference type="InterPro" id="IPR029068">
    <property type="entry name" value="Glyas_Bleomycin-R_OHBP_Dase"/>
</dbReference>
<dbReference type="InterPro" id="IPR025870">
    <property type="entry name" value="Glyoxalase-like_dom"/>
</dbReference>
<evidence type="ECO:0000313" key="2">
    <source>
        <dbReference type="EMBL" id="KAF9076283.1"/>
    </source>
</evidence>
<proteinExistence type="predicted"/>
<dbReference type="PANTHER" id="PTHR40265">
    <property type="entry name" value="BLL2707 PROTEIN"/>
    <property type="match status" value="1"/>
</dbReference>
<comment type="caution">
    <text evidence="2">The sequence shown here is derived from an EMBL/GenBank/DDBJ whole genome shotgun (WGS) entry which is preliminary data.</text>
</comment>
<name>A0A9P5Q6D5_9AGAR</name>
<dbReference type="AlphaFoldDB" id="A0A9P5Q6D5"/>
<protein>
    <submittedName>
        <fullName evidence="2">Glyoxalase-like domain-containing protein</fullName>
    </submittedName>
</protein>
<dbReference type="PANTHER" id="PTHR40265:SF1">
    <property type="entry name" value="GLYOXALASE-LIKE DOMAIN-CONTAINING PROTEIN"/>
    <property type="match status" value="1"/>
</dbReference>
<feature type="domain" description="Glyoxalase-like" evidence="1">
    <location>
        <begin position="8"/>
        <end position="194"/>
    </location>
</feature>
<gene>
    <name evidence="2" type="ORF">BDP27DRAFT_1285201</name>
</gene>
<evidence type="ECO:0000313" key="3">
    <source>
        <dbReference type="Proteomes" id="UP000772434"/>
    </source>
</evidence>
<dbReference type="Pfam" id="PF13468">
    <property type="entry name" value="Glyoxalase_3"/>
    <property type="match status" value="1"/>
</dbReference>
<organism evidence="2 3">
    <name type="scientific">Rhodocollybia butyracea</name>
    <dbReference type="NCBI Taxonomy" id="206335"/>
    <lineage>
        <taxon>Eukaryota</taxon>
        <taxon>Fungi</taxon>
        <taxon>Dikarya</taxon>
        <taxon>Basidiomycota</taxon>
        <taxon>Agaricomycotina</taxon>
        <taxon>Agaricomycetes</taxon>
        <taxon>Agaricomycetidae</taxon>
        <taxon>Agaricales</taxon>
        <taxon>Marasmiineae</taxon>
        <taxon>Omphalotaceae</taxon>
        <taxon>Rhodocollybia</taxon>
    </lineage>
</organism>
<dbReference type="EMBL" id="JADNRY010000007">
    <property type="protein sequence ID" value="KAF9076283.1"/>
    <property type="molecule type" value="Genomic_DNA"/>
</dbReference>
<dbReference type="Proteomes" id="UP000772434">
    <property type="component" value="Unassembled WGS sequence"/>
</dbReference>
<reference evidence="2" key="1">
    <citation type="submission" date="2020-11" db="EMBL/GenBank/DDBJ databases">
        <authorList>
            <consortium name="DOE Joint Genome Institute"/>
            <person name="Ahrendt S."/>
            <person name="Riley R."/>
            <person name="Andreopoulos W."/>
            <person name="Labutti K."/>
            <person name="Pangilinan J."/>
            <person name="Ruiz-Duenas F.J."/>
            <person name="Barrasa J.M."/>
            <person name="Sanchez-Garcia M."/>
            <person name="Camarero S."/>
            <person name="Miyauchi S."/>
            <person name="Serrano A."/>
            <person name="Linde D."/>
            <person name="Babiker R."/>
            <person name="Drula E."/>
            <person name="Ayuso-Fernandez I."/>
            <person name="Pacheco R."/>
            <person name="Padilla G."/>
            <person name="Ferreira P."/>
            <person name="Barriuso J."/>
            <person name="Kellner H."/>
            <person name="Castanera R."/>
            <person name="Alfaro M."/>
            <person name="Ramirez L."/>
            <person name="Pisabarro A.G."/>
            <person name="Kuo A."/>
            <person name="Tritt A."/>
            <person name="Lipzen A."/>
            <person name="He G."/>
            <person name="Yan M."/>
            <person name="Ng V."/>
            <person name="Cullen D."/>
            <person name="Martin F."/>
            <person name="Rosso M.-N."/>
            <person name="Henrissat B."/>
            <person name="Hibbett D."/>
            <person name="Martinez A.T."/>
            <person name="Grigoriev I.V."/>
        </authorList>
    </citation>
    <scope>NUCLEOTIDE SEQUENCE</scope>
    <source>
        <strain evidence="2">AH 40177</strain>
    </source>
</reference>